<protein>
    <submittedName>
        <fullName evidence="1">Uncharacterized protein</fullName>
    </submittedName>
</protein>
<name>A0A1Y4SWZ6_9FIRM</name>
<dbReference type="Proteomes" id="UP000195305">
    <property type="component" value="Unassembled WGS sequence"/>
</dbReference>
<dbReference type="OrthoDB" id="3078708at2"/>
<reference evidence="1 2" key="1">
    <citation type="journal article" date="2018" name="BMC Genomics">
        <title>Whole genome sequencing and function prediction of 133 gut anaerobes isolated from chicken caecum in pure cultures.</title>
        <authorList>
            <person name="Medvecky M."/>
            <person name="Cejkova D."/>
            <person name="Polansky O."/>
            <person name="Karasova D."/>
            <person name="Kubasova T."/>
            <person name="Cizek A."/>
            <person name="Rychlik I."/>
        </authorList>
    </citation>
    <scope>NUCLEOTIDE SEQUENCE [LARGE SCALE GENOMIC DNA]</scope>
    <source>
        <strain evidence="1 2">An13</strain>
    </source>
</reference>
<accession>A0A1Y4SWZ6</accession>
<gene>
    <name evidence="1" type="ORF">B5E75_10835</name>
</gene>
<sequence length="76" mass="9005">MDEKISKELKDNLIDAGCQNELIQTCMDCIKVNNIDMLDFHLQKHRQYLLDCLHKYQNEIDCLDYLLFQIEKEGGI</sequence>
<evidence type="ECO:0000313" key="1">
    <source>
        <dbReference type="EMBL" id="OUQ33313.1"/>
    </source>
</evidence>
<comment type="caution">
    <text evidence="1">The sequence shown here is derived from an EMBL/GenBank/DDBJ whole genome shotgun (WGS) entry which is preliminary data.</text>
</comment>
<proteinExistence type="predicted"/>
<keyword evidence="2" id="KW-1185">Reference proteome</keyword>
<dbReference type="RefSeq" id="WP_087359128.1">
    <property type="nucleotide sequence ID" value="NZ_AP031415.1"/>
</dbReference>
<evidence type="ECO:0000313" key="2">
    <source>
        <dbReference type="Proteomes" id="UP000195305"/>
    </source>
</evidence>
<dbReference type="AlphaFoldDB" id="A0A1Y4SWZ6"/>
<dbReference type="EMBL" id="NFLJ01000033">
    <property type="protein sequence ID" value="OUQ33313.1"/>
    <property type="molecule type" value="Genomic_DNA"/>
</dbReference>
<organism evidence="1 2">
    <name type="scientific">Massilimicrobiota timonensis</name>
    <dbReference type="NCBI Taxonomy" id="1776392"/>
    <lineage>
        <taxon>Bacteria</taxon>
        <taxon>Bacillati</taxon>
        <taxon>Bacillota</taxon>
        <taxon>Erysipelotrichia</taxon>
        <taxon>Erysipelotrichales</taxon>
        <taxon>Erysipelotrichaceae</taxon>
        <taxon>Massilimicrobiota</taxon>
    </lineage>
</organism>